<evidence type="ECO:0000313" key="2">
    <source>
        <dbReference type="Proteomes" id="UP000755585"/>
    </source>
</evidence>
<proteinExistence type="predicted"/>
<organism evidence="1 2">
    <name type="scientific">Kribbella aluminosa</name>
    <dbReference type="NCBI Taxonomy" id="416017"/>
    <lineage>
        <taxon>Bacteria</taxon>
        <taxon>Bacillati</taxon>
        <taxon>Actinomycetota</taxon>
        <taxon>Actinomycetes</taxon>
        <taxon>Propionibacteriales</taxon>
        <taxon>Kribbellaceae</taxon>
        <taxon>Kribbella</taxon>
    </lineage>
</organism>
<evidence type="ECO:0000313" key="1">
    <source>
        <dbReference type="EMBL" id="MBP2356607.1"/>
    </source>
</evidence>
<accession>A0ABS4UY64</accession>
<reference evidence="1 2" key="1">
    <citation type="submission" date="2021-03" db="EMBL/GenBank/DDBJ databases">
        <title>Sequencing the genomes of 1000 actinobacteria strains.</title>
        <authorList>
            <person name="Klenk H.-P."/>
        </authorList>
    </citation>
    <scope>NUCLEOTIDE SEQUENCE [LARGE SCALE GENOMIC DNA]</scope>
    <source>
        <strain evidence="1 2">DSM 18824</strain>
    </source>
</reference>
<dbReference type="RefSeq" id="WP_281067469.1">
    <property type="nucleotide sequence ID" value="NZ_JAGINT010000002.1"/>
</dbReference>
<gene>
    <name evidence="1" type="ORF">JOF29_007717</name>
</gene>
<dbReference type="Proteomes" id="UP000755585">
    <property type="component" value="Unassembled WGS sequence"/>
</dbReference>
<name>A0ABS4UY64_9ACTN</name>
<comment type="caution">
    <text evidence="1">The sequence shown here is derived from an EMBL/GenBank/DDBJ whole genome shotgun (WGS) entry which is preliminary data.</text>
</comment>
<sequence>MLQGDSVAAVIDFQPPRPGFVAWEIARIGCDPRTVILGDQWIDGLGILLDAYHDEHPAARPEDLLSAVAVGCAHTLGSTFPLAEPPPIPASLELYARARHQAALTMLDRLPDVQERLRQGSTH</sequence>
<protein>
    <recommendedName>
        <fullName evidence="3">Aminoglycoside phosphotransferase domain-containing protein</fullName>
    </recommendedName>
</protein>
<keyword evidence="2" id="KW-1185">Reference proteome</keyword>
<evidence type="ECO:0008006" key="3">
    <source>
        <dbReference type="Google" id="ProtNLM"/>
    </source>
</evidence>
<dbReference type="EMBL" id="JAGINT010000002">
    <property type="protein sequence ID" value="MBP2356607.1"/>
    <property type="molecule type" value="Genomic_DNA"/>
</dbReference>